<reference evidence="1 2" key="1">
    <citation type="journal article" date="2012" name="Genome Biol.">
        <title>Sequencing three crocodilian genomes to illuminate the evolution of archosaurs and amniotes.</title>
        <authorList>
            <person name="St John J.A."/>
            <person name="Braun E.L."/>
            <person name="Isberg S.R."/>
            <person name="Miles L.G."/>
            <person name="Chong A.Y."/>
            <person name="Gongora J."/>
            <person name="Dalzell P."/>
            <person name="Moran C."/>
            <person name="Bed'hom B."/>
            <person name="Abzhanov A."/>
            <person name="Burgess S.C."/>
            <person name="Cooksey A.M."/>
            <person name="Castoe T.A."/>
            <person name="Crawford N.G."/>
            <person name="Densmore L.D."/>
            <person name="Drew J.C."/>
            <person name="Edwards S.V."/>
            <person name="Faircloth B.C."/>
            <person name="Fujita M.K."/>
            <person name="Greenwold M.J."/>
            <person name="Hoffmann F.G."/>
            <person name="Howard J.M."/>
            <person name="Iguchi T."/>
            <person name="Janes D.E."/>
            <person name="Khan S.Y."/>
            <person name="Kohno S."/>
            <person name="de Koning A.J."/>
            <person name="Lance S.L."/>
            <person name="McCarthy F.M."/>
            <person name="McCormack J.E."/>
            <person name="Merchant M.E."/>
            <person name="Peterson D.G."/>
            <person name="Pollock D.D."/>
            <person name="Pourmand N."/>
            <person name="Raney B.J."/>
            <person name="Roessler K.A."/>
            <person name="Sanford J.R."/>
            <person name="Sawyer R.H."/>
            <person name="Schmidt C.J."/>
            <person name="Triplett E.W."/>
            <person name="Tuberville T.D."/>
            <person name="Venegas-Anaya M."/>
            <person name="Howard J.T."/>
            <person name="Jarvis E.D."/>
            <person name="Guillette L.J.Jr."/>
            <person name="Glenn T.C."/>
            <person name="Green R.E."/>
            <person name="Ray D.A."/>
        </authorList>
    </citation>
    <scope>NUCLEOTIDE SEQUENCE [LARGE SCALE GENOMIC DNA]</scope>
    <source>
        <strain evidence="1">KSC_2009_1</strain>
    </source>
</reference>
<gene>
    <name evidence="1" type="ORF">Y1Q_0010114</name>
</gene>
<proteinExistence type="predicted"/>
<comment type="caution">
    <text evidence="1">The sequence shown here is derived from an EMBL/GenBank/DDBJ whole genome shotgun (WGS) entry which is preliminary data.</text>
</comment>
<sequence>MWALWVLPAQPVDVGEAAIMVHDVLQDNGEESLAVDEYLGSLGHTKDEDVGTTYGPHAVGKTYAVEASDHLLQVDKTDSSVGQDILDDQAHLLAGLAGQGLAHTKLIADILVTPRSDQLHDGDGHLLLQSEAWLHADVLVHNVGGQLGNVVHEGGLAHAGGLKPLFIIPTAQDDLLPSVGTGGMGPELALDGLKVVPEHLSVHDVLGGLVPIGHVKVRRPV</sequence>
<evidence type="ECO:0000313" key="2">
    <source>
        <dbReference type="Proteomes" id="UP000050525"/>
    </source>
</evidence>
<dbReference type="EMBL" id="AKHW03006198">
    <property type="protein sequence ID" value="KYO23552.1"/>
    <property type="molecule type" value="Genomic_DNA"/>
</dbReference>
<dbReference type="Proteomes" id="UP000050525">
    <property type="component" value="Unassembled WGS sequence"/>
</dbReference>
<keyword evidence="2" id="KW-1185">Reference proteome</keyword>
<evidence type="ECO:0000313" key="1">
    <source>
        <dbReference type="EMBL" id="KYO23552.1"/>
    </source>
</evidence>
<accession>A0A151MG91</accession>
<name>A0A151MG91_ALLMI</name>
<protein>
    <submittedName>
        <fullName evidence="1">Uncharacterized protein</fullName>
    </submittedName>
</protein>
<dbReference type="AlphaFoldDB" id="A0A151MG91"/>
<organism evidence="1 2">
    <name type="scientific">Alligator mississippiensis</name>
    <name type="common">American alligator</name>
    <dbReference type="NCBI Taxonomy" id="8496"/>
    <lineage>
        <taxon>Eukaryota</taxon>
        <taxon>Metazoa</taxon>
        <taxon>Chordata</taxon>
        <taxon>Craniata</taxon>
        <taxon>Vertebrata</taxon>
        <taxon>Euteleostomi</taxon>
        <taxon>Archelosauria</taxon>
        <taxon>Archosauria</taxon>
        <taxon>Crocodylia</taxon>
        <taxon>Alligatoridae</taxon>
        <taxon>Alligatorinae</taxon>
        <taxon>Alligator</taxon>
    </lineage>
</organism>